<dbReference type="InterPro" id="IPR016024">
    <property type="entry name" value="ARM-type_fold"/>
</dbReference>
<dbReference type="InterPro" id="IPR011989">
    <property type="entry name" value="ARM-like"/>
</dbReference>
<keyword evidence="4" id="KW-1185">Reference proteome</keyword>
<dbReference type="InterPro" id="IPR000357">
    <property type="entry name" value="HEAT"/>
</dbReference>
<dbReference type="Gene3D" id="1.25.10.10">
    <property type="entry name" value="Leucine-rich Repeat Variant"/>
    <property type="match status" value="2"/>
</dbReference>
<dbReference type="Pfam" id="PF13646">
    <property type="entry name" value="HEAT_2"/>
    <property type="match status" value="1"/>
</dbReference>
<evidence type="ECO:0008006" key="5">
    <source>
        <dbReference type="Google" id="ProtNLM"/>
    </source>
</evidence>
<organism evidence="3 4">
    <name type="scientific">Paenibacillus hunanensis</name>
    <dbReference type="NCBI Taxonomy" id="539262"/>
    <lineage>
        <taxon>Bacteria</taxon>
        <taxon>Bacillati</taxon>
        <taxon>Bacillota</taxon>
        <taxon>Bacilli</taxon>
        <taxon>Bacillales</taxon>
        <taxon>Paenibacillaceae</taxon>
        <taxon>Paenibacillus</taxon>
    </lineage>
</organism>
<gene>
    <name evidence="3" type="ORF">JOC58_001953</name>
</gene>
<protein>
    <recommendedName>
        <fullName evidence="5">HEAT repeat domain-containing protein</fullName>
    </recommendedName>
</protein>
<evidence type="ECO:0000313" key="4">
    <source>
        <dbReference type="Proteomes" id="UP001185028"/>
    </source>
</evidence>
<keyword evidence="1" id="KW-0677">Repeat</keyword>
<accession>A0ABU1IXS8</accession>
<reference evidence="3 4" key="1">
    <citation type="submission" date="2023-07" db="EMBL/GenBank/DDBJ databases">
        <title>Genomic Encyclopedia of Type Strains, Phase IV (KMG-IV): sequencing the most valuable type-strain genomes for metagenomic binning, comparative biology and taxonomic classification.</title>
        <authorList>
            <person name="Goeker M."/>
        </authorList>
    </citation>
    <scope>NUCLEOTIDE SEQUENCE [LARGE SCALE GENOMIC DNA]</scope>
    <source>
        <strain evidence="3 4">DSM 22170</strain>
    </source>
</reference>
<dbReference type="EMBL" id="JAVDQH010000006">
    <property type="protein sequence ID" value="MDR6244060.1"/>
    <property type="molecule type" value="Genomic_DNA"/>
</dbReference>
<keyword evidence="2" id="KW-0812">Transmembrane</keyword>
<proteinExistence type="predicted"/>
<dbReference type="Proteomes" id="UP001185028">
    <property type="component" value="Unassembled WGS sequence"/>
</dbReference>
<keyword evidence="2" id="KW-0472">Membrane</keyword>
<dbReference type="RefSeq" id="WP_188775812.1">
    <property type="nucleotide sequence ID" value="NZ_BMMB01000005.1"/>
</dbReference>
<name>A0ABU1IXS8_9BACL</name>
<sequence>MKQLDTNQALLAFALLSAFMLLVLILLYAYLAYRKATYNKRQLSVYEMVRDLEQPDSALETYLATGEASRRLSVRGPYRMEALQEALQHRLSISNTPEERRLIYEFAERYFTDHYRQALRNRRWSTRMNTLLWIEQFRIHSLHPELIRWMKARRCSAEEHFQILRILSKLNSDQIVPFLSEKDHNLSDSQLLQILLPLNEELIDQLLAQFDTLPRRVRYNLMDALRIHNVRSTEVLALLERQLSHYDGEIRIRALKTIANFGYMSREATRQLVDVLEDEHDHPERMTSSWPERLMRAKVMGNVHEDVFVSYLLEMLGDSSYRVRQQAAESLSNYKNGLELLAKVVAGEHADRYAREMAEETLERKQYERNLA</sequence>
<evidence type="ECO:0000256" key="2">
    <source>
        <dbReference type="SAM" id="Phobius"/>
    </source>
</evidence>
<evidence type="ECO:0000313" key="3">
    <source>
        <dbReference type="EMBL" id="MDR6244060.1"/>
    </source>
</evidence>
<comment type="caution">
    <text evidence="3">The sequence shown here is derived from an EMBL/GenBank/DDBJ whole genome shotgun (WGS) entry which is preliminary data.</text>
</comment>
<dbReference type="SUPFAM" id="SSF48371">
    <property type="entry name" value="ARM repeat"/>
    <property type="match status" value="1"/>
</dbReference>
<keyword evidence="2" id="KW-1133">Transmembrane helix</keyword>
<dbReference type="Pfam" id="PF02985">
    <property type="entry name" value="HEAT"/>
    <property type="match status" value="1"/>
</dbReference>
<evidence type="ECO:0000256" key="1">
    <source>
        <dbReference type="ARBA" id="ARBA00022737"/>
    </source>
</evidence>
<feature type="transmembrane region" description="Helical" evidence="2">
    <location>
        <begin position="12"/>
        <end position="33"/>
    </location>
</feature>